<evidence type="ECO:0000259" key="1">
    <source>
        <dbReference type="Pfam" id="PF02796"/>
    </source>
</evidence>
<protein>
    <submittedName>
        <fullName evidence="2">Helix-turn-helix domain of resolvase</fullName>
    </submittedName>
</protein>
<evidence type="ECO:0000313" key="3">
    <source>
        <dbReference type="Proteomes" id="UP000182983"/>
    </source>
</evidence>
<dbReference type="RefSeq" id="WP_074767684.1">
    <property type="nucleotide sequence ID" value="NZ_FNWO01000006.1"/>
</dbReference>
<dbReference type="GO" id="GO:0000150">
    <property type="term" value="F:DNA strand exchange activity"/>
    <property type="evidence" value="ECO:0007669"/>
    <property type="project" value="InterPro"/>
</dbReference>
<reference evidence="3" key="1">
    <citation type="submission" date="2016-10" db="EMBL/GenBank/DDBJ databases">
        <authorList>
            <person name="Varghese N."/>
            <person name="Submissions S."/>
        </authorList>
    </citation>
    <scope>NUCLEOTIDE SEQUENCE [LARGE SCALE GENOMIC DNA]</scope>
    <source>
        <strain evidence="3">DSM 13234</strain>
    </source>
</reference>
<dbReference type="Proteomes" id="UP000182983">
    <property type="component" value="Unassembled WGS sequence"/>
</dbReference>
<dbReference type="GO" id="GO:0003677">
    <property type="term" value="F:DNA binding"/>
    <property type="evidence" value="ECO:0007669"/>
    <property type="project" value="InterPro"/>
</dbReference>
<gene>
    <name evidence="2" type="ORF">SAMN04244559_01780</name>
</gene>
<feature type="domain" description="Resolvase HTH" evidence="1">
    <location>
        <begin position="77"/>
        <end position="106"/>
    </location>
</feature>
<sequence length="120" mass="12968">MSEYIQFSELKSIIGIDAALFLSYEVGGTELYISSPQRMTDRSKLARLIGLEMAVALATTFGSGHVIIPSGPGRRALIWKLHEEGRSKNAIALKVKCSVRTVYNALNGARPSFLGSAAPK</sequence>
<dbReference type="SUPFAM" id="SSF46689">
    <property type="entry name" value="Homeodomain-like"/>
    <property type="match status" value="1"/>
</dbReference>
<dbReference type="InterPro" id="IPR009057">
    <property type="entry name" value="Homeodomain-like_sf"/>
</dbReference>
<name>A0A1H6HI74_MAGFU</name>
<evidence type="ECO:0000313" key="2">
    <source>
        <dbReference type="EMBL" id="SEH35461.1"/>
    </source>
</evidence>
<dbReference type="EMBL" id="FNWO01000006">
    <property type="protein sequence ID" value="SEH35461.1"/>
    <property type="molecule type" value="Genomic_DNA"/>
</dbReference>
<proteinExistence type="predicted"/>
<dbReference type="OrthoDB" id="7356076at2"/>
<keyword evidence="3" id="KW-1185">Reference proteome</keyword>
<accession>A0A1H6HI74</accession>
<dbReference type="Pfam" id="PF02796">
    <property type="entry name" value="HTH_7"/>
    <property type="match status" value="1"/>
</dbReference>
<dbReference type="InterPro" id="IPR006120">
    <property type="entry name" value="Resolvase_HTH_dom"/>
</dbReference>
<organism evidence="2 3">
    <name type="scientific">Magnetospirillum fulvum</name>
    <name type="common">Rhodospirillum fulvum</name>
    <dbReference type="NCBI Taxonomy" id="1082"/>
    <lineage>
        <taxon>Bacteria</taxon>
        <taxon>Pseudomonadati</taxon>
        <taxon>Pseudomonadota</taxon>
        <taxon>Alphaproteobacteria</taxon>
        <taxon>Rhodospirillales</taxon>
        <taxon>Rhodospirillaceae</taxon>
        <taxon>Magnetospirillum</taxon>
    </lineage>
</organism>
<dbReference type="AlphaFoldDB" id="A0A1H6HI74"/>